<protein>
    <recommendedName>
        <fullName evidence="1">GPI inositol-deacylase</fullName>
        <ecNumber evidence="1">3.1.-.-</ecNumber>
    </recommendedName>
</protein>
<evidence type="ECO:0000313" key="3">
    <source>
        <dbReference type="EnsemblPlants" id="EMT25231"/>
    </source>
</evidence>
<comment type="similarity">
    <text evidence="1">Belongs to the GPI inositol-deacylase family.</text>
</comment>
<dbReference type="EC" id="3.1.-.-" evidence="1"/>
<dbReference type="GO" id="GO:0016788">
    <property type="term" value="F:hydrolase activity, acting on ester bonds"/>
    <property type="evidence" value="ECO:0007669"/>
    <property type="project" value="InterPro"/>
</dbReference>
<dbReference type="InterPro" id="IPR012908">
    <property type="entry name" value="PGAP1-ab_dom-like"/>
</dbReference>
<keyword evidence="1" id="KW-0653">Protein transport</keyword>
<comment type="function">
    <text evidence="1">Involved in inositol deacylation of GPI-anchored proteins which plays important roles in the quality control and ER-associated degradation of GPI-anchored proteins.</text>
</comment>
<keyword evidence="1" id="KW-0813">Transport</keyword>
<organism evidence="3">
    <name type="scientific">Aegilops tauschii</name>
    <name type="common">Tausch's goatgrass</name>
    <name type="synonym">Aegilops squarrosa</name>
    <dbReference type="NCBI Taxonomy" id="37682"/>
    <lineage>
        <taxon>Eukaryota</taxon>
        <taxon>Viridiplantae</taxon>
        <taxon>Streptophyta</taxon>
        <taxon>Embryophyta</taxon>
        <taxon>Tracheophyta</taxon>
        <taxon>Spermatophyta</taxon>
        <taxon>Magnoliopsida</taxon>
        <taxon>Liliopsida</taxon>
        <taxon>Poales</taxon>
        <taxon>Poaceae</taxon>
        <taxon>BOP clade</taxon>
        <taxon>Pooideae</taxon>
        <taxon>Triticodae</taxon>
        <taxon>Triticeae</taxon>
        <taxon>Triticinae</taxon>
        <taxon>Aegilops</taxon>
    </lineage>
</organism>
<dbReference type="Pfam" id="PF07819">
    <property type="entry name" value="PGAP1"/>
    <property type="match status" value="1"/>
</dbReference>
<evidence type="ECO:0000259" key="2">
    <source>
        <dbReference type="Pfam" id="PF07819"/>
    </source>
</evidence>
<feature type="domain" description="GPI inositol-deacylase PGAP1-like alpha/beta" evidence="2">
    <location>
        <begin position="80"/>
        <end position="311"/>
    </location>
</feature>
<dbReference type="ExpressionAtlas" id="M8CNV4">
    <property type="expression patterns" value="baseline"/>
</dbReference>
<reference evidence="3" key="1">
    <citation type="submission" date="2015-06" db="UniProtKB">
        <authorList>
            <consortium name="EnsemblPlants"/>
        </authorList>
    </citation>
    <scope>IDENTIFICATION</scope>
</reference>
<dbReference type="AlphaFoldDB" id="M8CNV4"/>
<dbReference type="PANTHER" id="PTHR47346:SF1">
    <property type="entry name" value="GPI INOSITOL-DEACYLASE"/>
    <property type="match status" value="1"/>
</dbReference>
<evidence type="ECO:0000256" key="1">
    <source>
        <dbReference type="RuleBase" id="RU365011"/>
    </source>
</evidence>
<dbReference type="EnsemblPlants" id="EMT25231">
    <property type="protein sequence ID" value="EMT25231"/>
    <property type="gene ID" value="F775_05787"/>
</dbReference>
<sequence>MAGFGGNCRLGAVLFFSAWITLAALNRLVRPAPNGCQMTYMYPTYIPIHAPNNVSSDRYGLFLYHEGWKEIDFDERVRKLDGVPVLFIPGNGGSYKQVRSFAAESSRAYQNGPLEPSFYREPSSAFELEDSSLPSQYGRILDWFTVDLEGEHSAMDGRILEEHTEYVVYAIHRILDQYKESHLARSKDGVRSTGNLPSSVMLVGHSMGGFVARAALVHPGLRKSAVETILTLSSPHQYPPVALQPSLGHFFSHVNEEWRNGYKKGVSHTSSPKLSNVVVVSISGGIHDYQIRSRLAALDGIVPSTHGFMVLNLQIFLRVIPGKPVRNDTLFCPPSVLWTSDGLEKDLHIQSNLVTVLAMDGRRRWLDIKKLGSNGRGHFVFVTNLAPCSGVRIHLWPEKHRSSIENEVPASKRIVEVTSKMVHIPAGPAPKQVEPGSQTEQPPPSAFLLLSPEDMNGYNFMTISVASRQVFP</sequence>
<keyword evidence="1" id="KW-0378">Hydrolase</keyword>
<dbReference type="SUPFAM" id="SSF53474">
    <property type="entry name" value="alpha/beta-Hydrolases"/>
    <property type="match status" value="1"/>
</dbReference>
<name>M8CNV4_AEGTA</name>
<comment type="subcellular location">
    <subcellularLocation>
        <location evidence="1">Endoplasmic reticulum membrane</location>
    </subcellularLocation>
</comment>
<keyword evidence="1" id="KW-0256">Endoplasmic reticulum</keyword>
<dbReference type="GO" id="GO:0005789">
    <property type="term" value="C:endoplasmic reticulum membrane"/>
    <property type="evidence" value="ECO:0007669"/>
    <property type="project" value="UniProtKB-SubCell"/>
</dbReference>
<accession>M8CNV4</accession>
<dbReference type="InterPro" id="IPR029058">
    <property type="entry name" value="AB_hydrolase_fold"/>
</dbReference>
<dbReference type="GO" id="GO:0015031">
    <property type="term" value="P:protein transport"/>
    <property type="evidence" value="ECO:0007669"/>
    <property type="project" value="UniProtKB-KW"/>
</dbReference>
<dbReference type="PANTHER" id="PTHR47346">
    <property type="entry name" value="HYDROLASES, ACTING ON ESTER BOND"/>
    <property type="match status" value="1"/>
</dbReference>
<dbReference type="Gene3D" id="3.40.50.1820">
    <property type="entry name" value="alpha/beta hydrolase"/>
    <property type="match status" value="1"/>
</dbReference>
<keyword evidence="1" id="KW-0472">Membrane</keyword>
<proteinExistence type="inferred from homology"/>